<evidence type="ECO:0000313" key="2">
    <source>
        <dbReference type="WBParaSite" id="JU765_v2.g17316.t2"/>
    </source>
</evidence>
<accession>A0AC34QKR1</accession>
<organism evidence="1 2">
    <name type="scientific">Panagrolaimus sp. JU765</name>
    <dbReference type="NCBI Taxonomy" id="591449"/>
    <lineage>
        <taxon>Eukaryota</taxon>
        <taxon>Metazoa</taxon>
        <taxon>Ecdysozoa</taxon>
        <taxon>Nematoda</taxon>
        <taxon>Chromadorea</taxon>
        <taxon>Rhabditida</taxon>
        <taxon>Tylenchina</taxon>
        <taxon>Panagrolaimomorpha</taxon>
        <taxon>Panagrolaimoidea</taxon>
        <taxon>Panagrolaimidae</taxon>
        <taxon>Panagrolaimus</taxon>
    </lineage>
</organism>
<name>A0AC34QKR1_9BILA</name>
<evidence type="ECO:0000313" key="1">
    <source>
        <dbReference type="Proteomes" id="UP000887576"/>
    </source>
</evidence>
<proteinExistence type="predicted"/>
<protein>
    <submittedName>
        <fullName evidence="2">G-protein coupled receptors family 1 profile domain-containing protein</fullName>
    </submittedName>
</protein>
<dbReference type="Proteomes" id="UP000887576">
    <property type="component" value="Unplaced"/>
</dbReference>
<sequence length="319" mass="35870">MFANYSGLNETDEIVVLDEGLQHCNICLGSTDPKYLTYNMAVSGVLMAVFGMIGLIGNMFVVMTYTSKKQRISSTSLYLAALGASDFGLILTAMFLFVLEAWRHHGHYSLAYLYGRGAPCIENNGEESLQICPTDIRMDPIYYTVYYTYMYTTFLAVGPLLLLIVLNVCVVATVFMKKNDDNEGESDTISLILVVFMFIFCNFTALLINFLELTLYEQLKGTLVYLVDMSNFLIVINGSCNFFIYLIFGKSFRQSFFELIGKSSPPEKTPQILKEPTVIWDDVENPDCIVKEGTIIWDDDEATECAISLTPLTMNGRHS</sequence>
<dbReference type="WBParaSite" id="JU765_v2.g17316.t2">
    <property type="protein sequence ID" value="JU765_v2.g17316.t2"/>
    <property type="gene ID" value="JU765_v2.g17316"/>
</dbReference>
<reference evidence="2" key="1">
    <citation type="submission" date="2022-11" db="UniProtKB">
        <authorList>
            <consortium name="WormBaseParasite"/>
        </authorList>
    </citation>
    <scope>IDENTIFICATION</scope>
</reference>